<proteinExistence type="inferred from homology"/>
<feature type="signal peptide" evidence="2">
    <location>
        <begin position="1"/>
        <end position="25"/>
    </location>
</feature>
<feature type="domain" description="GH16" evidence="3">
    <location>
        <begin position="24"/>
        <end position="266"/>
    </location>
</feature>
<keyword evidence="4" id="KW-0378">Hydrolase</keyword>
<keyword evidence="2" id="KW-0732">Signal</keyword>
<dbReference type="RefSeq" id="WP_105482716.1">
    <property type="nucleotide sequence ID" value="NZ_NIGF01000003.1"/>
</dbReference>
<dbReference type="PROSITE" id="PS51762">
    <property type="entry name" value="GH16_2"/>
    <property type="match status" value="1"/>
</dbReference>
<dbReference type="CDD" id="cd00413">
    <property type="entry name" value="Glyco_hydrolase_16"/>
    <property type="match status" value="1"/>
</dbReference>
<dbReference type="InterPro" id="IPR013320">
    <property type="entry name" value="ConA-like_dom_sf"/>
</dbReference>
<evidence type="ECO:0000256" key="1">
    <source>
        <dbReference type="ARBA" id="ARBA00006865"/>
    </source>
</evidence>
<feature type="chain" id="PRO_5015410956" evidence="2">
    <location>
        <begin position="26"/>
        <end position="270"/>
    </location>
</feature>
<dbReference type="AlphaFoldDB" id="A0A2S8SVM0"/>
<protein>
    <submittedName>
        <fullName evidence="4">Glycosyl hydrolases family 16</fullName>
    </submittedName>
</protein>
<comment type="similarity">
    <text evidence="1">Belongs to the glycosyl hydrolase 16 family.</text>
</comment>
<dbReference type="Gene3D" id="2.60.120.200">
    <property type="match status" value="1"/>
</dbReference>
<evidence type="ECO:0000256" key="2">
    <source>
        <dbReference type="SAM" id="SignalP"/>
    </source>
</evidence>
<evidence type="ECO:0000259" key="3">
    <source>
        <dbReference type="PROSITE" id="PS51762"/>
    </source>
</evidence>
<comment type="caution">
    <text evidence="4">The sequence shown here is derived from an EMBL/GenBank/DDBJ whole genome shotgun (WGS) entry which is preliminary data.</text>
</comment>
<evidence type="ECO:0000313" key="5">
    <source>
        <dbReference type="Proteomes" id="UP000237684"/>
    </source>
</evidence>
<dbReference type="Proteomes" id="UP000237684">
    <property type="component" value="Unassembled WGS sequence"/>
</dbReference>
<accession>A0A2S8SVM0</accession>
<name>A0A2S8SVM0_9BACT</name>
<dbReference type="GO" id="GO:0005975">
    <property type="term" value="P:carbohydrate metabolic process"/>
    <property type="evidence" value="ECO:0007669"/>
    <property type="project" value="InterPro"/>
</dbReference>
<keyword evidence="5" id="KW-1185">Reference proteome</keyword>
<dbReference type="InterPro" id="IPR000757">
    <property type="entry name" value="Beta-glucanase-like"/>
</dbReference>
<dbReference type="SUPFAM" id="SSF49899">
    <property type="entry name" value="Concanavalin A-like lectins/glucanases"/>
    <property type="match status" value="1"/>
</dbReference>
<dbReference type="InParanoid" id="A0A2S8SVM0"/>
<dbReference type="OrthoDB" id="9809583at2"/>
<dbReference type="GO" id="GO:0004553">
    <property type="term" value="F:hydrolase activity, hydrolyzing O-glycosyl compounds"/>
    <property type="evidence" value="ECO:0007669"/>
    <property type="project" value="InterPro"/>
</dbReference>
<organism evidence="4 5">
    <name type="scientific">Abditibacterium utsteinense</name>
    <dbReference type="NCBI Taxonomy" id="1960156"/>
    <lineage>
        <taxon>Bacteria</taxon>
        <taxon>Pseudomonadati</taxon>
        <taxon>Abditibacteriota</taxon>
        <taxon>Abditibacteriia</taxon>
        <taxon>Abditibacteriales</taxon>
        <taxon>Abditibacteriaceae</taxon>
        <taxon>Abditibacterium</taxon>
    </lineage>
</organism>
<evidence type="ECO:0000313" key="4">
    <source>
        <dbReference type="EMBL" id="PQV64835.1"/>
    </source>
</evidence>
<gene>
    <name evidence="4" type="ORF">B1R32_103102</name>
</gene>
<reference evidence="4 5" key="1">
    <citation type="journal article" date="2018" name="Syst. Appl. Microbiol.">
        <title>Abditibacterium utsteinense sp. nov., the first cultivated member of candidate phylum FBP, isolated from ice-free Antarctic soil samples.</title>
        <authorList>
            <person name="Tahon G."/>
            <person name="Tytgat B."/>
            <person name="Lebbe L."/>
            <person name="Carlier A."/>
            <person name="Willems A."/>
        </authorList>
    </citation>
    <scope>NUCLEOTIDE SEQUENCE [LARGE SCALE GENOMIC DNA]</scope>
    <source>
        <strain evidence="4 5">LMG 29911</strain>
    </source>
</reference>
<dbReference type="EMBL" id="NIGF01000003">
    <property type="protein sequence ID" value="PQV64835.1"/>
    <property type="molecule type" value="Genomic_DNA"/>
</dbReference>
<sequence>MNFRHFPYLLALSSSFFVGIGEAHAQTAPPITTAPIFSDEFSASQLDLGKWRVEGTRTDLQRTQWGKKPVLVKDADGTNFLRVPLSTFNPNYEKTGAAMLGTQVGSNQAFGLGAGLEYETRIRSNHLPLGLVLGFFTYNAAGVWQDSYQKTEIDFEFIPKMGGNTILFNIWDNWNPSRGGPKSGTYPTIPNLNWNNDAWNTFKVRWYPGRTEWLVNGVIYRVETLVRPGSAMRVMFNLWAPDVTWPSAYDASLLVAPIPAQNKDFFFMCA</sequence>
<dbReference type="Pfam" id="PF00722">
    <property type="entry name" value="Glyco_hydro_16"/>
    <property type="match status" value="1"/>
</dbReference>